<dbReference type="GO" id="GO:0004360">
    <property type="term" value="F:glutamine-fructose-6-phosphate transaminase (isomerizing) activity"/>
    <property type="evidence" value="ECO:0007669"/>
    <property type="project" value="TreeGrafter"/>
</dbReference>
<dbReference type="PROSITE" id="PS51464">
    <property type="entry name" value="SIS"/>
    <property type="match status" value="1"/>
</dbReference>
<gene>
    <name evidence="3" type="ORF">H8S45_13225</name>
</gene>
<dbReference type="PANTHER" id="PTHR10937">
    <property type="entry name" value="GLUCOSAMINE--FRUCTOSE-6-PHOSPHATE AMINOTRANSFERASE, ISOMERIZING"/>
    <property type="match status" value="1"/>
</dbReference>
<dbReference type="GO" id="GO:0006002">
    <property type="term" value="P:fructose 6-phosphate metabolic process"/>
    <property type="evidence" value="ECO:0007669"/>
    <property type="project" value="TreeGrafter"/>
</dbReference>
<name>A0A923LW11_9FIRM</name>
<dbReference type="Gene3D" id="3.40.50.10490">
    <property type="entry name" value="Glucose-6-phosphate isomerase like protein, domain 1"/>
    <property type="match status" value="2"/>
</dbReference>
<evidence type="ECO:0000259" key="2">
    <source>
        <dbReference type="PROSITE" id="PS51464"/>
    </source>
</evidence>
<dbReference type="Proteomes" id="UP000606499">
    <property type="component" value="Unassembled WGS sequence"/>
</dbReference>
<dbReference type="InterPro" id="IPR035488">
    <property type="entry name" value="FrlB_SIS"/>
</dbReference>
<reference evidence="3" key="1">
    <citation type="submission" date="2020-08" db="EMBL/GenBank/DDBJ databases">
        <title>Genome public.</title>
        <authorList>
            <person name="Liu C."/>
            <person name="Sun Q."/>
        </authorList>
    </citation>
    <scope>NUCLEOTIDE SEQUENCE</scope>
    <source>
        <strain evidence="3">NSJ-28</strain>
    </source>
</reference>
<evidence type="ECO:0000256" key="1">
    <source>
        <dbReference type="SAM" id="Phobius"/>
    </source>
</evidence>
<feature type="domain" description="SIS" evidence="2">
    <location>
        <begin position="26"/>
        <end position="189"/>
    </location>
</feature>
<dbReference type="CDD" id="cd05710">
    <property type="entry name" value="SIS_1"/>
    <property type="match status" value="1"/>
</dbReference>
<dbReference type="SUPFAM" id="SSF53697">
    <property type="entry name" value="SIS domain"/>
    <property type="match status" value="1"/>
</dbReference>
<dbReference type="RefSeq" id="WP_054327188.1">
    <property type="nucleotide sequence ID" value="NZ_JACOPL010000015.1"/>
</dbReference>
<dbReference type="GO" id="GO:0006047">
    <property type="term" value="P:UDP-N-acetylglucosamine metabolic process"/>
    <property type="evidence" value="ECO:0007669"/>
    <property type="project" value="TreeGrafter"/>
</dbReference>
<dbReference type="PIRSF" id="PIRSF009290">
    <property type="entry name" value="FrlB"/>
    <property type="match status" value="1"/>
</dbReference>
<dbReference type="GO" id="GO:0006487">
    <property type="term" value="P:protein N-linked glycosylation"/>
    <property type="evidence" value="ECO:0007669"/>
    <property type="project" value="TreeGrafter"/>
</dbReference>
<dbReference type="GO" id="GO:0097367">
    <property type="term" value="F:carbohydrate derivative binding"/>
    <property type="evidence" value="ECO:0007669"/>
    <property type="project" value="InterPro"/>
</dbReference>
<keyword evidence="1" id="KW-1133">Transmembrane helix</keyword>
<dbReference type="InterPro" id="IPR024713">
    <property type="entry name" value="Fructosamine_deglycase_FrlB"/>
</dbReference>
<keyword evidence="1" id="KW-0812">Transmembrane</keyword>
<evidence type="ECO:0000313" key="3">
    <source>
        <dbReference type="EMBL" id="MBC5726416.1"/>
    </source>
</evidence>
<sequence>MLKFDEVDYRTNLNAQIDAIADGKKIADEISQQGFSNIFFVAVGGTIAMMMHFGEIAKQYTKIPVYVEHAAEIVLTGHSQLNKDSIVIMGSKSGDTKETVAAAKWMQERGIRVVSMVIDPKSPLGSQSNWCIPLKVFKGVEYEYLNMFGVFYGLLANNGDFPRFDDFAAQLKAHLADGLVAAQTRFDARAAEIAKKYHTSPYMMWLGEGELWGEVYLFTMCILEEMQWLRTKSVKSSEFFHGTLELVEKDMPVFLVKSVGAYRCIDDRAERFLKDHTDELVVVDIKDYQIDGIDEEFAPLVSPLLSTALLNGRLSKHFEANTGHDLDMRRYYRQFDY</sequence>
<dbReference type="AlphaFoldDB" id="A0A923LW11"/>
<feature type="transmembrane region" description="Helical" evidence="1">
    <location>
        <begin position="34"/>
        <end position="54"/>
    </location>
</feature>
<dbReference type="InterPro" id="IPR001347">
    <property type="entry name" value="SIS_dom"/>
</dbReference>
<dbReference type="EMBL" id="JACOPL010000015">
    <property type="protein sequence ID" value="MBC5726416.1"/>
    <property type="molecule type" value="Genomic_DNA"/>
</dbReference>
<dbReference type="InterPro" id="IPR046348">
    <property type="entry name" value="SIS_dom_sf"/>
</dbReference>
<keyword evidence="4" id="KW-1185">Reference proteome</keyword>
<organism evidence="3 4">
    <name type="scientific">Agathobaculum faecis</name>
    <dbReference type="NCBI Taxonomy" id="2763013"/>
    <lineage>
        <taxon>Bacteria</taxon>
        <taxon>Bacillati</taxon>
        <taxon>Bacillota</taxon>
        <taxon>Clostridia</taxon>
        <taxon>Eubacteriales</taxon>
        <taxon>Butyricicoccaceae</taxon>
        <taxon>Agathobaculum</taxon>
    </lineage>
</organism>
<comment type="caution">
    <text evidence="3">The sequence shown here is derived from an EMBL/GenBank/DDBJ whole genome shotgun (WGS) entry which is preliminary data.</text>
</comment>
<accession>A0A923LW11</accession>
<evidence type="ECO:0000313" key="4">
    <source>
        <dbReference type="Proteomes" id="UP000606499"/>
    </source>
</evidence>
<dbReference type="Pfam" id="PF01380">
    <property type="entry name" value="SIS"/>
    <property type="match status" value="1"/>
</dbReference>
<dbReference type="PANTHER" id="PTHR10937:SF14">
    <property type="entry name" value="FRUCTOSELYSINE 6-PHOSPHATE DEGLYCASE"/>
    <property type="match status" value="1"/>
</dbReference>
<keyword evidence="1" id="KW-0472">Membrane</keyword>
<proteinExistence type="predicted"/>
<protein>
    <submittedName>
        <fullName evidence="3">SIS domain-containing protein</fullName>
    </submittedName>
</protein>